<name>A0A1Y3M895_9BACI</name>
<reference evidence="3 4" key="1">
    <citation type="submission" date="2017-02" db="EMBL/GenBank/DDBJ databases">
        <title>Bacillus pseudomycoides isolate FSL K6-0042.</title>
        <authorList>
            <person name="Kovac J."/>
        </authorList>
    </citation>
    <scope>NUCLEOTIDE SEQUENCE [LARGE SCALE GENOMIC DNA]</scope>
    <source>
        <strain evidence="3 4">FSL K6-0042</strain>
    </source>
</reference>
<dbReference type="AlphaFoldDB" id="A0A1Y3M895"/>
<keyword evidence="1" id="KW-0812">Transmembrane</keyword>
<proteinExistence type="predicted"/>
<feature type="transmembrane region" description="Helical" evidence="1">
    <location>
        <begin position="43"/>
        <end position="69"/>
    </location>
</feature>
<protein>
    <submittedName>
        <fullName evidence="3">Phosphoglycerate mutase</fullName>
    </submittedName>
</protein>
<dbReference type="EMBL" id="MWPX01000050">
    <property type="protein sequence ID" value="OUM46326.1"/>
    <property type="molecule type" value="Genomic_DNA"/>
</dbReference>
<evidence type="ECO:0000313" key="3">
    <source>
        <dbReference type="EMBL" id="OUM46326.1"/>
    </source>
</evidence>
<accession>A0A1Y3M895</accession>
<evidence type="ECO:0000256" key="1">
    <source>
        <dbReference type="SAM" id="Phobius"/>
    </source>
</evidence>
<evidence type="ECO:0000313" key="2">
    <source>
        <dbReference type="EMBL" id="OUM46313.1"/>
    </source>
</evidence>
<sequence>MNYLVYFVGAILWAYINGFFTSNKGSAPWIKDDERDKDIKHKAIIASWSGIFFFCIIGIVNKALGLGGAQKSPYLPEPIATILQENVEIQVLLILLLMYGIFYIYYRKQMSA</sequence>
<feature type="transmembrane region" description="Helical" evidence="1">
    <location>
        <begin position="89"/>
        <end position="106"/>
    </location>
</feature>
<dbReference type="Proteomes" id="UP000195321">
    <property type="component" value="Unassembled WGS sequence"/>
</dbReference>
<dbReference type="RefSeq" id="WP_016114259.1">
    <property type="nucleotide sequence ID" value="NZ_CP189809.1"/>
</dbReference>
<dbReference type="EMBL" id="MWPX01000050">
    <property type="protein sequence ID" value="OUM46313.1"/>
    <property type="molecule type" value="Genomic_DNA"/>
</dbReference>
<feature type="transmembrane region" description="Helical" evidence="1">
    <location>
        <begin position="6"/>
        <end position="22"/>
    </location>
</feature>
<keyword evidence="1" id="KW-1133">Transmembrane helix</keyword>
<evidence type="ECO:0000313" key="4">
    <source>
        <dbReference type="Proteomes" id="UP000195321"/>
    </source>
</evidence>
<organism evidence="3 4">
    <name type="scientific">Bacillus pseudomycoides</name>
    <dbReference type="NCBI Taxonomy" id="64104"/>
    <lineage>
        <taxon>Bacteria</taxon>
        <taxon>Bacillati</taxon>
        <taxon>Bacillota</taxon>
        <taxon>Bacilli</taxon>
        <taxon>Bacillales</taxon>
        <taxon>Bacillaceae</taxon>
        <taxon>Bacillus</taxon>
        <taxon>Bacillus cereus group</taxon>
    </lineage>
</organism>
<keyword evidence="1" id="KW-0472">Membrane</keyword>
<comment type="caution">
    <text evidence="3">The sequence shown here is derived from an EMBL/GenBank/DDBJ whole genome shotgun (WGS) entry which is preliminary data.</text>
</comment>
<gene>
    <name evidence="2" type="ORF">BW425_24315</name>
    <name evidence="3" type="ORF">BW425_24420</name>
</gene>